<feature type="compositionally biased region" description="Polar residues" evidence="5">
    <location>
        <begin position="9"/>
        <end position="31"/>
    </location>
</feature>
<dbReference type="GO" id="GO:0016020">
    <property type="term" value="C:membrane"/>
    <property type="evidence" value="ECO:0007669"/>
    <property type="project" value="UniProtKB-SubCell"/>
</dbReference>
<keyword evidence="4 6" id="KW-0472">Membrane</keyword>
<reference evidence="8" key="1">
    <citation type="submission" date="2016-10" db="EMBL/GenBank/DDBJ databases">
        <authorList>
            <person name="Varghese N."/>
            <person name="Submissions S."/>
        </authorList>
    </citation>
    <scope>NUCLEOTIDE SEQUENCE [LARGE SCALE GENOMIC DNA]</scope>
    <source>
        <strain evidence="8">DSM 13078</strain>
    </source>
</reference>
<organism evidence="7 8">
    <name type="scientific">Natronobacterium haloterrestre</name>
    <name type="common">Halobiforma haloterrestris</name>
    <dbReference type="NCBI Taxonomy" id="148448"/>
    <lineage>
        <taxon>Archaea</taxon>
        <taxon>Methanobacteriati</taxon>
        <taxon>Methanobacteriota</taxon>
        <taxon>Stenosarchaea group</taxon>
        <taxon>Halobacteria</taxon>
        <taxon>Halobacteriales</taxon>
        <taxon>Natrialbaceae</taxon>
        <taxon>Natronobacterium</taxon>
    </lineage>
</organism>
<evidence type="ECO:0000256" key="6">
    <source>
        <dbReference type="SAM" id="Phobius"/>
    </source>
</evidence>
<evidence type="ECO:0000256" key="5">
    <source>
        <dbReference type="SAM" id="MobiDB-lite"/>
    </source>
</evidence>
<dbReference type="GO" id="GO:0006465">
    <property type="term" value="P:signal peptide processing"/>
    <property type="evidence" value="ECO:0007669"/>
    <property type="project" value="InterPro"/>
</dbReference>
<gene>
    <name evidence="7" type="ORF">SAMN05444422_105262</name>
</gene>
<dbReference type="Proteomes" id="UP000199161">
    <property type="component" value="Unassembled WGS sequence"/>
</dbReference>
<dbReference type="EMBL" id="FOKW01000005">
    <property type="protein sequence ID" value="SFC20435.1"/>
    <property type="molecule type" value="Genomic_DNA"/>
</dbReference>
<evidence type="ECO:0000256" key="2">
    <source>
        <dbReference type="ARBA" id="ARBA00022692"/>
    </source>
</evidence>
<protein>
    <submittedName>
        <fullName evidence="7">Signal peptidase, endoplasmic reticulum-type</fullName>
    </submittedName>
</protein>
<accession>A0A1I1H9P7</accession>
<dbReference type="InterPro" id="IPR036286">
    <property type="entry name" value="LexA/Signal_pep-like_sf"/>
</dbReference>
<dbReference type="InterPro" id="IPR019533">
    <property type="entry name" value="Peptidase_S26"/>
</dbReference>
<dbReference type="SUPFAM" id="SSF51306">
    <property type="entry name" value="LexA/Signal peptidase"/>
    <property type="match status" value="1"/>
</dbReference>
<sequence length="265" mass="27360">MTDRPSDGPSCSSTDESIPNDGTRSPLTGSGSERGPAAADGRTTAGDGPSLVRDVLSVVAVVGVVVGVVAVLLFAVSGVWPPFVAIESGSMEPNANVGDLVFVVEADRYAAEDAVDGTGIVTLETARAGSDGESLGKPGDVIVFAPDGDPMATPVIHRAHFWVEEGENWVETNADASHLAGYGCDETPSCPAPHDGFVTKGDANGAYDQLSDDRFAETTVVAPDWIRGKAAFRIPWLGYVRLAAESLFGTLGPLAAFGIGWSVRG</sequence>
<keyword evidence="3 6" id="KW-1133">Transmembrane helix</keyword>
<name>A0A1I1H9P7_NATHA</name>
<evidence type="ECO:0000256" key="3">
    <source>
        <dbReference type="ARBA" id="ARBA00022989"/>
    </source>
</evidence>
<dbReference type="PANTHER" id="PTHR10806">
    <property type="entry name" value="SIGNAL PEPTIDASE COMPLEX CATALYTIC SUBUNIT SEC11"/>
    <property type="match status" value="1"/>
</dbReference>
<dbReference type="PANTHER" id="PTHR10806:SF6">
    <property type="entry name" value="SIGNAL PEPTIDASE COMPLEX CATALYTIC SUBUNIT SEC11"/>
    <property type="match status" value="1"/>
</dbReference>
<dbReference type="InterPro" id="IPR001733">
    <property type="entry name" value="Peptidase_S26B"/>
</dbReference>
<comment type="subcellular location">
    <subcellularLocation>
        <location evidence="1">Membrane</location>
    </subcellularLocation>
</comment>
<evidence type="ECO:0000256" key="4">
    <source>
        <dbReference type="ARBA" id="ARBA00023136"/>
    </source>
</evidence>
<dbReference type="RefSeq" id="WP_143095821.1">
    <property type="nucleotide sequence ID" value="NZ_FOKW01000005.1"/>
</dbReference>
<evidence type="ECO:0000313" key="7">
    <source>
        <dbReference type="EMBL" id="SFC20435.1"/>
    </source>
</evidence>
<evidence type="ECO:0000256" key="1">
    <source>
        <dbReference type="ARBA" id="ARBA00004370"/>
    </source>
</evidence>
<dbReference type="GO" id="GO:0004252">
    <property type="term" value="F:serine-type endopeptidase activity"/>
    <property type="evidence" value="ECO:0007669"/>
    <property type="project" value="InterPro"/>
</dbReference>
<dbReference type="AlphaFoldDB" id="A0A1I1H9P7"/>
<evidence type="ECO:0000313" key="8">
    <source>
        <dbReference type="Proteomes" id="UP000199161"/>
    </source>
</evidence>
<feature type="region of interest" description="Disordered" evidence="5">
    <location>
        <begin position="1"/>
        <end position="46"/>
    </location>
</feature>
<dbReference type="OrthoDB" id="4822at2157"/>
<feature type="compositionally biased region" description="Low complexity" evidence="5">
    <location>
        <begin position="34"/>
        <end position="46"/>
    </location>
</feature>
<keyword evidence="8" id="KW-1185">Reference proteome</keyword>
<dbReference type="CDD" id="cd06530">
    <property type="entry name" value="S26_SPase_I"/>
    <property type="match status" value="1"/>
</dbReference>
<proteinExistence type="predicted"/>
<keyword evidence="2 6" id="KW-0812">Transmembrane</keyword>
<feature type="transmembrane region" description="Helical" evidence="6">
    <location>
        <begin position="55"/>
        <end position="76"/>
    </location>
</feature>